<protein>
    <submittedName>
        <fullName evidence="4">Uncharacterized protein</fullName>
    </submittedName>
</protein>
<keyword evidence="5" id="KW-1185">Reference proteome</keyword>
<dbReference type="SMART" id="SM00042">
    <property type="entry name" value="CUB"/>
    <property type="match status" value="3"/>
</dbReference>
<dbReference type="InterPro" id="IPR000859">
    <property type="entry name" value="CUB_dom"/>
</dbReference>
<dbReference type="PROSITE" id="PS01180">
    <property type="entry name" value="CUB"/>
    <property type="match status" value="3"/>
</dbReference>
<keyword evidence="1" id="KW-0677">Repeat</keyword>
<dbReference type="Pfam" id="PF00431">
    <property type="entry name" value="CUB"/>
    <property type="match status" value="3"/>
</dbReference>
<comment type="caution">
    <text evidence="3">Lacks conserved residue(s) required for the propagation of feature annotation.</text>
</comment>
<keyword evidence="2" id="KW-1015">Disulfide bond</keyword>
<organism evidence="4 5">
    <name type="scientific">Paramuricea clavata</name>
    <name type="common">Red gorgonian</name>
    <name type="synonym">Violescent sea-whip</name>
    <dbReference type="NCBI Taxonomy" id="317549"/>
    <lineage>
        <taxon>Eukaryota</taxon>
        <taxon>Metazoa</taxon>
        <taxon>Cnidaria</taxon>
        <taxon>Anthozoa</taxon>
        <taxon>Octocorallia</taxon>
        <taxon>Malacalcyonacea</taxon>
        <taxon>Plexauridae</taxon>
        <taxon>Paramuricea</taxon>
    </lineage>
</organism>
<name>A0A7D9M6K0_PARCT</name>
<evidence type="ECO:0000256" key="1">
    <source>
        <dbReference type="ARBA" id="ARBA00022737"/>
    </source>
</evidence>
<evidence type="ECO:0000313" key="5">
    <source>
        <dbReference type="Proteomes" id="UP001152795"/>
    </source>
</evidence>
<dbReference type="OrthoDB" id="5947489at2759"/>
<dbReference type="SUPFAM" id="SSF49854">
    <property type="entry name" value="Spermadhesin, CUB domain"/>
    <property type="match status" value="3"/>
</dbReference>
<evidence type="ECO:0000256" key="2">
    <source>
        <dbReference type="ARBA" id="ARBA00023157"/>
    </source>
</evidence>
<accession>A0A7D9M6K0</accession>
<dbReference type="AlphaFoldDB" id="A0A7D9M6K0"/>
<evidence type="ECO:0000256" key="3">
    <source>
        <dbReference type="PROSITE-ProRule" id="PRU00059"/>
    </source>
</evidence>
<dbReference type="Gene3D" id="2.60.120.290">
    <property type="entry name" value="Spermadhesin, CUB domain"/>
    <property type="match status" value="3"/>
</dbReference>
<comment type="caution">
    <text evidence="4">The sequence shown here is derived from an EMBL/GenBank/DDBJ whole genome shotgun (WGS) entry which is preliminary data.</text>
</comment>
<dbReference type="CDD" id="cd00041">
    <property type="entry name" value="CUB"/>
    <property type="match status" value="3"/>
</dbReference>
<dbReference type="Proteomes" id="UP001152795">
    <property type="component" value="Unassembled WGS sequence"/>
</dbReference>
<reference evidence="4" key="1">
    <citation type="submission" date="2020-04" db="EMBL/GenBank/DDBJ databases">
        <authorList>
            <person name="Alioto T."/>
            <person name="Alioto T."/>
            <person name="Gomez Garrido J."/>
        </authorList>
    </citation>
    <scope>NUCLEOTIDE SEQUENCE</scope>
    <source>
        <strain evidence="4">A484AB</strain>
    </source>
</reference>
<gene>
    <name evidence="4" type="ORF">PACLA_8A018416</name>
</gene>
<dbReference type="InterPro" id="IPR035914">
    <property type="entry name" value="Sperma_CUB_dom_sf"/>
</dbReference>
<evidence type="ECO:0000313" key="4">
    <source>
        <dbReference type="EMBL" id="CAB4042470.1"/>
    </source>
</evidence>
<proteinExistence type="predicted"/>
<dbReference type="EMBL" id="CACRXK020030193">
    <property type="protein sequence ID" value="CAB4042470.1"/>
    <property type="molecule type" value="Genomic_DNA"/>
</dbReference>
<sequence>MLIVFHTDERGGDKGFTASQDSVPKTTVCPRTESTISIKYPAYGNIICEWRLDATPESTVALEILNLSFHSTCSHCSCGSLEVYDGESSSDLKLGTWCRRSEVPSYLLSDGRFLFIKLIVAPPSLKHDFEATYKTLKENKVCSNVPASQNFNGTLKSYDYKSKYIAKDIMHCFWPITVDADYAIRVTVKTLDFGGCEACGDLQIFDGLTISSTKLGEWTKGKPDLMSSANHVLITFKTNQFAKTDGLEVKYEIIRVVNLCQPESAENEGEIETYGFPQDYPGNMECSWKLKAPDNYVIRLTIGSVSFPKCTTPELARDYIDIYDGDNEFANKIVENFSQCSKAKNIDLVSRTNRLFVVFKSKSWRGSKGFKGTYNSISKDKGK</sequence>
<dbReference type="PANTHER" id="PTHR24251">
    <property type="entry name" value="OVOCHYMASE-RELATED"/>
    <property type="match status" value="1"/>
</dbReference>